<name>A0A6M0CK03_9FLAO</name>
<dbReference type="CDD" id="cd02440">
    <property type="entry name" value="AdoMet_MTases"/>
    <property type="match status" value="1"/>
</dbReference>
<dbReference type="PANTHER" id="PTHR43861">
    <property type="entry name" value="TRANS-ACONITATE 2-METHYLTRANSFERASE-RELATED"/>
    <property type="match status" value="1"/>
</dbReference>
<dbReference type="InterPro" id="IPR029063">
    <property type="entry name" value="SAM-dependent_MTases_sf"/>
</dbReference>
<dbReference type="InterPro" id="IPR041698">
    <property type="entry name" value="Methyltransf_25"/>
</dbReference>
<comment type="caution">
    <text evidence="4">The sequence shown here is derived from an EMBL/GenBank/DDBJ whole genome shotgun (WGS) entry which is preliminary data.</text>
</comment>
<dbReference type="Gene3D" id="3.40.50.150">
    <property type="entry name" value="Vaccinia Virus protein VP39"/>
    <property type="match status" value="1"/>
</dbReference>
<dbReference type="PANTHER" id="PTHR43861:SF1">
    <property type="entry name" value="TRANS-ACONITATE 2-METHYLTRANSFERASE"/>
    <property type="match status" value="1"/>
</dbReference>
<protein>
    <submittedName>
        <fullName evidence="4">Methyltransferase domain-containing protein</fullName>
    </submittedName>
</protein>
<reference evidence="4 5" key="1">
    <citation type="submission" date="2020-01" db="EMBL/GenBank/DDBJ databases">
        <title>Spongiivirga citrea KCTC 32990T.</title>
        <authorList>
            <person name="Wang G."/>
        </authorList>
    </citation>
    <scope>NUCLEOTIDE SEQUENCE [LARGE SCALE GENOMIC DNA]</scope>
    <source>
        <strain evidence="4 5">KCTC 32990</strain>
    </source>
</reference>
<dbReference type="AlphaFoldDB" id="A0A6M0CK03"/>
<evidence type="ECO:0000313" key="4">
    <source>
        <dbReference type="EMBL" id="NER16314.1"/>
    </source>
</evidence>
<evidence type="ECO:0000313" key="5">
    <source>
        <dbReference type="Proteomes" id="UP000474296"/>
    </source>
</evidence>
<evidence type="ECO:0000256" key="2">
    <source>
        <dbReference type="ARBA" id="ARBA00022679"/>
    </source>
</evidence>
<dbReference type="GO" id="GO:0032259">
    <property type="term" value="P:methylation"/>
    <property type="evidence" value="ECO:0007669"/>
    <property type="project" value="UniProtKB-KW"/>
</dbReference>
<evidence type="ECO:0000259" key="3">
    <source>
        <dbReference type="Pfam" id="PF13649"/>
    </source>
</evidence>
<dbReference type="SUPFAM" id="SSF53335">
    <property type="entry name" value="S-adenosyl-L-methionine-dependent methyltransferases"/>
    <property type="match status" value="1"/>
</dbReference>
<accession>A0A6M0CK03</accession>
<dbReference type="Gene3D" id="2.20.25.110">
    <property type="entry name" value="S-adenosyl-L-methionine-dependent methyltransferases"/>
    <property type="match status" value="1"/>
</dbReference>
<feature type="domain" description="Methyltransferase" evidence="3">
    <location>
        <begin position="49"/>
        <end position="136"/>
    </location>
</feature>
<dbReference type="RefSeq" id="WP_164029590.1">
    <property type="nucleotide sequence ID" value="NZ_JAABOQ010000002.1"/>
</dbReference>
<evidence type="ECO:0000256" key="1">
    <source>
        <dbReference type="ARBA" id="ARBA00022603"/>
    </source>
</evidence>
<dbReference type="EMBL" id="JAABOQ010000002">
    <property type="protein sequence ID" value="NER16314.1"/>
    <property type="molecule type" value="Genomic_DNA"/>
</dbReference>
<sequence length="243" mass="28280">MIKEVENWYGRWFDTEYYHILYRDRDSNEAQLFMDKLTTYLGLGADDEILDLACGKGRHSIYLNSLGFDVTGADLSKNSIDFAKQYENETLHFVEHDMCVPFDKQFDAVFNLFTSFGYFDSDDDNLRALKAIKKNINETGLAVLDFMNVDQVIPNLVPHEVKMVDGIEFHIERYVENGHIIKEITFTVDGEKRTYIEKVRSLSLDDFQKYFDKAGIDLLDIFGDYNLGSFKQDSSERLIMVFK</sequence>
<keyword evidence="5" id="KW-1185">Reference proteome</keyword>
<dbReference type="Proteomes" id="UP000474296">
    <property type="component" value="Unassembled WGS sequence"/>
</dbReference>
<dbReference type="GO" id="GO:0008168">
    <property type="term" value="F:methyltransferase activity"/>
    <property type="evidence" value="ECO:0007669"/>
    <property type="project" value="UniProtKB-KW"/>
</dbReference>
<dbReference type="Pfam" id="PF13649">
    <property type="entry name" value="Methyltransf_25"/>
    <property type="match status" value="1"/>
</dbReference>
<keyword evidence="2 4" id="KW-0808">Transferase</keyword>
<gene>
    <name evidence="4" type="ORF">GWK10_03790</name>
</gene>
<proteinExistence type="predicted"/>
<organism evidence="4 5">
    <name type="scientific">Spongiivirga citrea</name>
    <dbReference type="NCBI Taxonomy" id="1481457"/>
    <lineage>
        <taxon>Bacteria</taxon>
        <taxon>Pseudomonadati</taxon>
        <taxon>Bacteroidota</taxon>
        <taxon>Flavobacteriia</taxon>
        <taxon>Flavobacteriales</taxon>
        <taxon>Flavobacteriaceae</taxon>
        <taxon>Spongiivirga</taxon>
    </lineage>
</organism>
<keyword evidence="1 4" id="KW-0489">Methyltransferase</keyword>